<evidence type="ECO:0000313" key="3">
    <source>
        <dbReference type="Proteomes" id="UP000008281"/>
    </source>
</evidence>
<name>E3N3D5_CAERE</name>
<accession>E3N3D5</accession>
<organism evidence="3">
    <name type="scientific">Caenorhabditis remanei</name>
    <name type="common">Caenorhabditis vulgaris</name>
    <dbReference type="NCBI Taxonomy" id="31234"/>
    <lineage>
        <taxon>Eukaryota</taxon>
        <taxon>Metazoa</taxon>
        <taxon>Ecdysozoa</taxon>
        <taxon>Nematoda</taxon>
        <taxon>Chromadorea</taxon>
        <taxon>Rhabditida</taxon>
        <taxon>Rhabditina</taxon>
        <taxon>Rhabditomorpha</taxon>
        <taxon>Rhabditoidea</taxon>
        <taxon>Rhabditidae</taxon>
        <taxon>Peloderinae</taxon>
        <taxon>Caenorhabditis</taxon>
    </lineage>
</organism>
<dbReference type="InParanoid" id="E3N3D5"/>
<dbReference type="Proteomes" id="UP000008281">
    <property type="component" value="Unassembled WGS sequence"/>
</dbReference>
<proteinExistence type="predicted"/>
<evidence type="ECO:0000259" key="1">
    <source>
        <dbReference type="Pfam" id="PF07735"/>
    </source>
</evidence>
<dbReference type="Pfam" id="PF07735">
    <property type="entry name" value="FBA_2"/>
    <property type="match status" value="1"/>
</dbReference>
<protein>
    <recommendedName>
        <fullName evidence="1">Sdz-33 F-box domain-containing protein</fullName>
    </recommendedName>
</protein>
<dbReference type="HOGENOM" id="CLU_028840_6_1_1"/>
<keyword evidence="3" id="KW-1185">Reference proteome</keyword>
<sequence length="90" mass="10036">MVCPCSFINLEDSHLKNKDLDIILKKWKAGGFPNLERLKIDGQNITNNGTTILGMSLLELRGKVIHSDDGLKKATIDTGYCRIEMSVTPF</sequence>
<dbReference type="InterPro" id="IPR012885">
    <property type="entry name" value="F-box_Sdz-33"/>
</dbReference>
<dbReference type="AlphaFoldDB" id="E3N3D5"/>
<gene>
    <name evidence="2" type="ORF">CRE_21974</name>
</gene>
<dbReference type="OrthoDB" id="5908276at2759"/>
<evidence type="ECO:0000313" key="2">
    <source>
        <dbReference type="EMBL" id="EFO85013.1"/>
    </source>
</evidence>
<reference evidence="2" key="1">
    <citation type="submission" date="2007-07" db="EMBL/GenBank/DDBJ databases">
        <title>PCAP assembly of the Caenorhabditis remanei genome.</title>
        <authorList>
            <consortium name="The Caenorhabditis remanei Sequencing Consortium"/>
            <person name="Wilson R.K."/>
        </authorList>
    </citation>
    <scope>NUCLEOTIDE SEQUENCE [LARGE SCALE GENOMIC DNA]</scope>
    <source>
        <strain evidence="2">PB4641</strain>
    </source>
</reference>
<feature type="domain" description="Sdz-33 F-box" evidence="1">
    <location>
        <begin position="2"/>
        <end position="40"/>
    </location>
</feature>
<dbReference type="EMBL" id="DS268519">
    <property type="protein sequence ID" value="EFO85013.1"/>
    <property type="molecule type" value="Genomic_DNA"/>
</dbReference>